<proteinExistence type="predicted"/>
<name>A0A7S2V2I3_9STRA</name>
<protein>
    <submittedName>
        <fullName evidence="2">Uncharacterized protein</fullName>
    </submittedName>
</protein>
<accession>A0A7S2V2I3</accession>
<gene>
    <name evidence="2" type="ORF">FJAP1339_LOCUS7035</name>
</gene>
<organism evidence="2">
    <name type="scientific">Fibrocapsa japonica</name>
    <dbReference type="NCBI Taxonomy" id="94617"/>
    <lineage>
        <taxon>Eukaryota</taxon>
        <taxon>Sar</taxon>
        <taxon>Stramenopiles</taxon>
        <taxon>Ochrophyta</taxon>
        <taxon>Raphidophyceae</taxon>
        <taxon>Chattonellales</taxon>
        <taxon>Chattonellaceae</taxon>
        <taxon>Fibrocapsa</taxon>
    </lineage>
</organism>
<feature type="region of interest" description="Disordered" evidence="1">
    <location>
        <begin position="212"/>
        <end position="248"/>
    </location>
</feature>
<evidence type="ECO:0000313" key="2">
    <source>
        <dbReference type="EMBL" id="CAD9865493.1"/>
    </source>
</evidence>
<sequence>MALKSFGSQTLNDNWYEERAAPLRGVLADYGHRSLETTSRSAHSKPDQNMQRRGKSRAESMRQAHAARGNQSTALVQRGTVLEALRDRPTSRPDTGCWAVVPTDNGQSEQRYLEATNAASFGKPGRPSSTAQRMLRQPDAPIAGATSSRAAMFGEAVPKRSVKHTGVIGEVFKREMEPQQNTAAQRSWLPYNDPIIDIQKDRDHEDMMNRSMAMSQSKNRSMAMSQSKTLGSPGASTGSVDSPSKTSYSRVLTKTAENYGASLRPGVNIYMDA</sequence>
<evidence type="ECO:0000256" key="1">
    <source>
        <dbReference type="SAM" id="MobiDB-lite"/>
    </source>
</evidence>
<dbReference type="AlphaFoldDB" id="A0A7S2V2I3"/>
<dbReference type="EMBL" id="HBHR01014215">
    <property type="protein sequence ID" value="CAD9865493.1"/>
    <property type="molecule type" value="Transcribed_RNA"/>
</dbReference>
<feature type="compositionally biased region" description="Polar residues" evidence="1">
    <location>
        <begin position="36"/>
        <end position="51"/>
    </location>
</feature>
<feature type="region of interest" description="Disordered" evidence="1">
    <location>
        <begin position="32"/>
        <end position="77"/>
    </location>
</feature>
<reference evidence="2" key="1">
    <citation type="submission" date="2021-01" db="EMBL/GenBank/DDBJ databases">
        <authorList>
            <person name="Corre E."/>
            <person name="Pelletier E."/>
            <person name="Niang G."/>
            <person name="Scheremetjew M."/>
            <person name="Finn R."/>
            <person name="Kale V."/>
            <person name="Holt S."/>
            <person name="Cochrane G."/>
            <person name="Meng A."/>
            <person name="Brown T."/>
            <person name="Cohen L."/>
        </authorList>
    </citation>
    <scope>NUCLEOTIDE SEQUENCE</scope>
    <source>
        <strain evidence="2">CCMP1661</strain>
    </source>
</reference>